<evidence type="ECO:0000313" key="3">
    <source>
        <dbReference type="Proteomes" id="UP001501207"/>
    </source>
</evidence>
<comment type="caution">
    <text evidence="2">The sequence shown here is derived from an EMBL/GenBank/DDBJ whole genome shotgun (WGS) entry which is preliminary data.</text>
</comment>
<dbReference type="SMART" id="SM00464">
    <property type="entry name" value="LON"/>
    <property type="match status" value="1"/>
</dbReference>
<reference evidence="3" key="1">
    <citation type="journal article" date="2019" name="Int. J. Syst. Evol. Microbiol.">
        <title>The Global Catalogue of Microorganisms (GCM) 10K type strain sequencing project: providing services to taxonomists for standard genome sequencing and annotation.</title>
        <authorList>
            <consortium name="The Broad Institute Genomics Platform"/>
            <consortium name="The Broad Institute Genome Sequencing Center for Infectious Disease"/>
            <person name="Wu L."/>
            <person name="Ma J."/>
        </authorList>
    </citation>
    <scope>NUCLEOTIDE SEQUENCE [LARGE SCALE GENOMIC DNA]</scope>
    <source>
        <strain evidence="3">JCM 17664</strain>
    </source>
</reference>
<dbReference type="Gene3D" id="2.30.130.40">
    <property type="entry name" value="LON domain-like"/>
    <property type="match status" value="1"/>
</dbReference>
<dbReference type="PANTHER" id="PTHR46732">
    <property type="entry name" value="ATP-DEPENDENT PROTEASE LA (LON) DOMAIN PROTEIN"/>
    <property type="match status" value="1"/>
</dbReference>
<proteinExistence type="predicted"/>
<name>A0ABP8FDZ7_9BACT</name>
<dbReference type="InterPro" id="IPR015947">
    <property type="entry name" value="PUA-like_sf"/>
</dbReference>
<organism evidence="2 3">
    <name type="scientific">Compostibacter hankyongensis</name>
    <dbReference type="NCBI Taxonomy" id="1007089"/>
    <lineage>
        <taxon>Bacteria</taxon>
        <taxon>Pseudomonadati</taxon>
        <taxon>Bacteroidota</taxon>
        <taxon>Chitinophagia</taxon>
        <taxon>Chitinophagales</taxon>
        <taxon>Chitinophagaceae</taxon>
        <taxon>Compostibacter</taxon>
    </lineage>
</organism>
<feature type="domain" description="Lon N-terminal" evidence="1">
    <location>
        <begin position="4"/>
        <end position="189"/>
    </location>
</feature>
<dbReference type="SUPFAM" id="SSF88697">
    <property type="entry name" value="PUA domain-like"/>
    <property type="match status" value="1"/>
</dbReference>
<dbReference type="Proteomes" id="UP001501207">
    <property type="component" value="Unassembled WGS sequence"/>
</dbReference>
<protein>
    <recommendedName>
        <fullName evidence="1">Lon N-terminal domain-containing protein</fullName>
    </recommendedName>
</protein>
<dbReference type="InterPro" id="IPR046336">
    <property type="entry name" value="Lon_prtase_N_sf"/>
</dbReference>
<keyword evidence="3" id="KW-1185">Reference proteome</keyword>
<sequence>MTNFIPIFPLEIVVYPTEHLNLHIFEPRYKQLIAECFAQQKPFGIPSVIGGTMKEFGTLVEILSIEKRYENGEMDIRTRGLKVFRVLETIRDVPDKLYSGAIVHYPRNIRQGNDELMQKILRSIRELHALLKVSRDFSTPEAELSSYDVAHHAGLQPEEEYEMLCLMQERQRQEYLRRHLGKAIPLLAEMENLKQRIQLNGHFRNLPGYPSDPASQAEQ</sequence>
<evidence type="ECO:0000259" key="1">
    <source>
        <dbReference type="SMART" id="SM00464"/>
    </source>
</evidence>
<gene>
    <name evidence="2" type="ORF">GCM10023143_03250</name>
</gene>
<dbReference type="PANTHER" id="PTHR46732:SF8">
    <property type="entry name" value="ATP-DEPENDENT PROTEASE LA (LON) DOMAIN PROTEIN"/>
    <property type="match status" value="1"/>
</dbReference>
<accession>A0ABP8FDZ7</accession>
<dbReference type="EMBL" id="BAABFN010000001">
    <property type="protein sequence ID" value="GAA4301452.1"/>
    <property type="molecule type" value="Genomic_DNA"/>
</dbReference>
<dbReference type="InterPro" id="IPR003111">
    <property type="entry name" value="Lon_prtase_N"/>
</dbReference>
<evidence type="ECO:0000313" key="2">
    <source>
        <dbReference type="EMBL" id="GAA4301452.1"/>
    </source>
</evidence>
<dbReference type="Pfam" id="PF02190">
    <property type="entry name" value="LON_substr_bdg"/>
    <property type="match status" value="1"/>
</dbReference>
<dbReference type="RefSeq" id="WP_344974282.1">
    <property type="nucleotide sequence ID" value="NZ_BAABFN010000001.1"/>
</dbReference>